<accession>A0A1S9RQX8</accession>
<reference evidence="2" key="1">
    <citation type="submission" date="2015-09" db="EMBL/GenBank/DDBJ databases">
        <authorList>
            <person name="Fill T.P."/>
            <person name="Baretta J.F."/>
            <person name="de Almeida L.G."/>
            <person name="Rocha M."/>
            <person name="de Souza D.H."/>
            <person name="Malavazi I."/>
            <person name="Cerdeira L.T."/>
            <person name="Hong H."/>
            <person name="Samborskyy M."/>
            <person name="de Vasconcelos A.T."/>
            <person name="Leadlay P."/>
            <person name="Rodrigues-Filho E."/>
        </authorList>
    </citation>
    <scope>NUCLEOTIDE SEQUENCE [LARGE SCALE GENOMIC DNA]</scope>
    <source>
        <strain evidence="2">LaBioMMi 136</strain>
    </source>
</reference>
<protein>
    <submittedName>
        <fullName evidence="1">Uncharacterized protein</fullName>
    </submittedName>
</protein>
<evidence type="ECO:0000313" key="2">
    <source>
        <dbReference type="Proteomes" id="UP000190744"/>
    </source>
</evidence>
<dbReference type="AlphaFoldDB" id="A0A1S9RQX8"/>
<dbReference type="EMBL" id="LJBN01000122">
    <property type="protein sequence ID" value="OOQ87895.1"/>
    <property type="molecule type" value="Genomic_DNA"/>
</dbReference>
<comment type="caution">
    <text evidence="1">The sequence shown here is derived from an EMBL/GenBank/DDBJ whole genome shotgun (WGS) entry which is preliminary data.</text>
</comment>
<organism evidence="1 2">
    <name type="scientific">Penicillium brasilianum</name>
    <dbReference type="NCBI Taxonomy" id="104259"/>
    <lineage>
        <taxon>Eukaryota</taxon>
        <taxon>Fungi</taxon>
        <taxon>Dikarya</taxon>
        <taxon>Ascomycota</taxon>
        <taxon>Pezizomycotina</taxon>
        <taxon>Eurotiomycetes</taxon>
        <taxon>Eurotiomycetidae</taxon>
        <taxon>Eurotiales</taxon>
        <taxon>Aspergillaceae</taxon>
        <taxon>Penicillium</taxon>
    </lineage>
</organism>
<evidence type="ECO:0000313" key="1">
    <source>
        <dbReference type="EMBL" id="OOQ87895.1"/>
    </source>
</evidence>
<gene>
    <name evidence="1" type="ORF">PEBR_15081</name>
</gene>
<sequence>MYRKVDPIVLPIPRRVDGFTIRRHVSHLRVGVGVGIPGRVTGRNLRDCFGRQYIGISSLCMTDPFATGTIEERVGDASPRRSEELHMLQVTTVLDGGNW</sequence>
<name>A0A1S9RQX8_PENBI</name>
<dbReference type="Proteomes" id="UP000190744">
    <property type="component" value="Unassembled WGS sequence"/>
</dbReference>
<proteinExistence type="predicted"/>